<keyword evidence="2" id="KW-0472">Membrane</keyword>
<keyword evidence="2" id="KW-1133">Transmembrane helix</keyword>
<proteinExistence type="predicted"/>
<gene>
    <name evidence="3" type="ORF">D3105_02230</name>
</gene>
<reference evidence="3 4" key="1">
    <citation type="submission" date="2018-08" db="EMBL/GenBank/DDBJ databases">
        <title>Streptomyces globisporus 1912-4Crt, whole genome shotgun sequence.</title>
        <authorList>
            <person name="Matselyukh B."/>
        </authorList>
    </citation>
    <scope>NUCLEOTIDE SEQUENCE [LARGE SCALE GENOMIC DNA]</scope>
    <source>
        <strain evidence="3 4">1912-4Crt</strain>
    </source>
</reference>
<dbReference type="RefSeq" id="WP_118899443.1">
    <property type="nucleotide sequence ID" value="NZ_QWFA01000006.1"/>
</dbReference>
<evidence type="ECO:0000256" key="1">
    <source>
        <dbReference type="SAM" id="MobiDB-lite"/>
    </source>
</evidence>
<dbReference type="EMBL" id="QWFA01000006">
    <property type="protein sequence ID" value="ROV70118.1"/>
    <property type="molecule type" value="Genomic_DNA"/>
</dbReference>
<evidence type="ECO:0000313" key="4">
    <source>
        <dbReference type="Proteomes" id="UP000285596"/>
    </source>
</evidence>
<sequence length="279" mass="29208">MQMTSAPHLLAEDGPEYERILGDALRHAHERPDLEGVGDRLNTEQLRTMALGATALITAAAATEYEHYVKARGELRRAQSAEGAEGADGLPGLDGPQSTSAGSGAGIGAVITVLTPLLAGTAALIFLLVGYLLKAVSPSLTFGRSMVTAGWFFACVAAAAILVAAVGLLVTALRNGATSLAAEEEEQELPEEVARAREAWRHALLERGILPFFRDALADPTAGPAARTPHRSPNRIPKVGYSRPDFSGPDDGPAAGPRPTFTSPDFTSPDFGGPEHQPD</sequence>
<name>A0A423V6Q7_STRGL</name>
<feature type="transmembrane region" description="Helical" evidence="2">
    <location>
        <begin position="107"/>
        <end position="131"/>
    </location>
</feature>
<evidence type="ECO:0008006" key="5">
    <source>
        <dbReference type="Google" id="ProtNLM"/>
    </source>
</evidence>
<evidence type="ECO:0000313" key="3">
    <source>
        <dbReference type="EMBL" id="ROV70118.1"/>
    </source>
</evidence>
<feature type="region of interest" description="Disordered" evidence="1">
    <location>
        <begin position="221"/>
        <end position="279"/>
    </location>
</feature>
<organism evidence="3 4">
    <name type="scientific">Streptomyces globisporus</name>
    <dbReference type="NCBI Taxonomy" id="1908"/>
    <lineage>
        <taxon>Bacteria</taxon>
        <taxon>Bacillati</taxon>
        <taxon>Actinomycetota</taxon>
        <taxon>Actinomycetes</taxon>
        <taxon>Kitasatosporales</taxon>
        <taxon>Streptomycetaceae</taxon>
        <taxon>Streptomyces</taxon>
    </lineage>
</organism>
<dbReference type="AlphaFoldDB" id="A0A423V6Q7"/>
<dbReference type="Proteomes" id="UP000285596">
    <property type="component" value="Unassembled WGS sequence"/>
</dbReference>
<comment type="caution">
    <text evidence="3">The sequence shown here is derived from an EMBL/GenBank/DDBJ whole genome shotgun (WGS) entry which is preliminary data.</text>
</comment>
<accession>A0A423V6Q7</accession>
<protein>
    <recommendedName>
        <fullName evidence="5">Transmembrane protein</fullName>
    </recommendedName>
</protein>
<keyword evidence="2" id="KW-0812">Transmembrane</keyword>
<evidence type="ECO:0000256" key="2">
    <source>
        <dbReference type="SAM" id="Phobius"/>
    </source>
</evidence>
<feature type="transmembrane region" description="Helical" evidence="2">
    <location>
        <begin position="151"/>
        <end position="173"/>
    </location>
</feature>